<reference evidence="2" key="1">
    <citation type="submission" date="2021-06" db="EMBL/GenBank/DDBJ databases">
        <authorList>
            <person name="Hodson N. C."/>
            <person name="Mongue J. A."/>
            <person name="Jaron S. K."/>
        </authorList>
    </citation>
    <scope>NUCLEOTIDE SEQUENCE</scope>
</reference>
<name>A0A8J2L176_9HEXA</name>
<keyword evidence="3" id="KW-1185">Reference proteome</keyword>
<dbReference type="AlphaFoldDB" id="A0A8J2L176"/>
<evidence type="ECO:0000313" key="2">
    <source>
        <dbReference type="EMBL" id="CAG7785344.1"/>
    </source>
</evidence>
<feature type="non-terminal residue" evidence="2">
    <location>
        <position position="429"/>
    </location>
</feature>
<sequence length="429" mass="47892">MEQALQQVASLSLMQLAAKLELPVEKLSNFTIQQLAEKLTLVEVIGVRKPEHHRPTSNFGSTSQVLGFESNFDDEFSFTNDISTVSAPGVFHINTNNSSNKNNTGNDNYDKYAVFRELTVEDASGFSVGADNELSDEDRSSRTQDKTLTRDSSSERTLQVEEGLFPASEAGAVGLNTMDDVTDGNLSDENDKFPLDEEVSSKCDWATFDTNFDEFTIVPPGASGNVPNIIKLESVIKPDSPWDSDENESVSQLGEVTKAAPGKDSITNIANAVFAEDKLLHCVLPPDPEEFNFQPFEKPAPIITGPAPGLRRSSKDRNPTFEAFEMEPRHFKRQSSGSSKHSLGKNSDYSDSGRHRTGTEYRSRNNSRDLDSWDVRRDHLDEWEQPLPVREPSGRVGREKNYDSRRDHLHRSDSRGSYSRQSSDRTKYA</sequence>
<feature type="region of interest" description="Disordered" evidence="1">
    <location>
        <begin position="295"/>
        <end position="429"/>
    </location>
</feature>
<dbReference type="EMBL" id="CAJVCH010294292">
    <property type="protein sequence ID" value="CAG7785344.1"/>
    <property type="molecule type" value="Genomic_DNA"/>
</dbReference>
<feature type="compositionally biased region" description="Basic and acidic residues" evidence="1">
    <location>
        <begin position="137"/>
        <end position="154"/>
    </location>
</feature>
<feature type="region of interest" description="Disordered" evidence="1">
    <location>
        <begin position="127"/>
        <end position="158"/>
    </location>
</feature>
<feature type="compositionally biased region" description="Basic and acidic residues" evidence="1">
    <location>
        <begin position="392"/>
        <end position="414"/>
    </location>
</feature>
<protein>
    <submittedName>
        <fullName evidence="2">Uncharacterized protein</fullName>
    </submittedName>
</protein>
<dbReference type="Proteomes" id="UP000708208">
    <property type="component" value="Unassembled WGS sequence"/>
</dbReference>
<evidence type="ECO:0000313" key="3">
    <source>
        <dbReference type="Proteomes" id="UP000708208"/>
    </source>
</evidence>
<feature type="compositionally biased region" description="Polar residues" evidence="1">
    <location>
        <begin position="334"/>
        <end position="350"/>
    </location>
</feature>
<feature type="compositionally biased region" description="Basic and acidic residues" evidence="1">
    <location>
        <begin position="351"/>
        <end position="382"/>
    </location>
</feature>
<accession>A0A8J2L176</accession>
<organism evidence="2 3">
    <name type="scientific">Allacma fusca</name>
    <dbReference type="NCBI Taxonomy" id="39272"/>
    <lineage>
        <taxon>Eukaryota</taxon>
        <taxon>Metazoa</taxon>
        <taxon>Ecdysozoa</taxon>
        <taxon>Arthropoda</taxon>
        <taxon>Hexapoda</taxon>
        <taxon>Collembola</taxon>
        <taxon>Symphypleona</taxon>
        <taxon>Sminthuridae</taxon>
        <taxon>Allacma</taxon>
    </lineage>
</organism>
<gene>
    <name evidence="2" type="ORF">AFUS01_LOCUS23974</name>
</gene>
<evidence type="ECO:0000256" key="1">
    <source>
        <dbReference type="SAM" id="MobiDB-lite"/>
    </source>
</evidence>
<comment type="caution">
    <text evidence="2">The sequence shown here is derived from an EMBL/GenBank/DDBJ whole genome shotgun (WGS) entry which is preliminary data.</text>
</comment>
<proteinExistence type="predicted"/>